<keyword evidence="3 5" id="KW-0460">Magnesium</keyword>
<dbReference type="GO" id="GO:0000287">
    <property type="term" value="F:magnesium ion binding"/>
    <property type="evidence" value="ECO:0007669"/>
    <property type="project" value="TreeGrafter"/>
</dbReference>
<feature type="binding site" evidence="4">
    <location>
        <position position="78"/>
    </location>
    <ligand>
        <name>substrate</name>
    </ligand>
</feature>
<dbReference type="InterPro" id="IPR011206">
    <property type="entry name" value="Citrate_lyase_beta/mcl1/mcl2"/>
</dbReference>
<dbReference type="AlphaFoldDB" id="A0A846Y5C6"/>
<keyword evidence="2 5" id="KW-0479">Metal-binding</keyword>
<dbReference type="InterPro" id="IPR005000">
    <property type="entry name" value="Aldolase/citrate-lyase_domain"/>
</dbReference>
<dbReference type="RefSeq" id="WP_062970999.1">
    <property type="nucleotide sequence ID" value="NZ_JAAXOT010000001.1"/>
</dbReference>
<evidence type="ECO:0000313" key="8">
    <source>
        <dbReference type="Proteomes" id="UP000570678"/>
    </source>
</evidence>
<gene>
    <name evidence="7" type="ORF">HGA15_00830</name>
</gene>
<dbReference type="PANTHER" id="PTHR32308">
    <property type="entry name" value="LYASE BETA SUBUNIT, PUTATIVE (AFU_ORTHOLOGUE AFUA_4G13030)-RELATED"/>
    <property type="match status" value="1"/>
</dbReference>
<evidence type="ECO:0000256" key="5">
    <source>
        <dbReference type="PIRSR" id="PIRSR015582-2"/>
    </source>
</evidence>
<dbReference type="GO" id="GO:0016829">
    <property type="term" value="F:lyase activity"/>
    <property type="evidence" value="ECO:0007669"/>
    <property type="project" value="UniProtKB-KW"/>
</dbReference>
<evidence type="ECO:0000256" key="3">
    <source>
        <dbReference type="ARBA" id="ARBA00022842"/>
    </source>
</evidence>
<evidence type="ECO:0000256" key="1">
    <source>
        <dbReference type="ARBA" id="ARBA00001946"/>
    </source>
</evidence>
<keyword evidence="7" id="KW-0456">Lyase</keyword>
<organism evidence="7 8">
    <name type="scientific">Nocardia flavorosea</name>
    <dbReference type="NCBI Taxonomy" id="53429"/>
    <lineage>
        <taxon>Bacteria</taxon>
        <taxon>Bacillati</taxon>
        <taxon>Actinomycetota</taxon>
        <taxon>Actinomycetes</taxon>
        <taxon>Mycobacteriales</taxon>
        <taxon>Nocardiaceae</taxon>
        <taxon>Nocardia</taxon>
    </lineage>
</organism>
<feature type="binding site" evidence="5">
    <location>
        <position position="161"/>
    </location>
    <ligand>
        <name>Mg(2+)</name>
        <dbReference type="ChEBI" id="CHEBI:18420"/>
    </ligand>
</feature>
<evidence type="ECO:0000256" key="4">
    <source>
        <dbReference type="PIRSR" id="PIRSR015582-1"/>
    </source>
</evidence>
<dbReference type="PANTHER" id="PTHR32308:SF0">
    <property type="entry name" value="HPCH_HPAI ALDOLASE_CITRATE LYASE DOMAIN-CONTAINING PROTEIN"/>
    <property type="match status" value="1"/>
</dbReference>
<protein>
    <submittedName>
        <fullName evidence="7">CoA ester lyase</fullName>
    </submittedName>
</protein>
<comment type="caution">
    <text evidence="7">The sequence shown here is derived from an EMBL/GenBank/DDBJ whole genome shotgun (WGS) entry which is preliminary data.</text>
</comment>
<accession>A0A846Y5C6</accession>
<feature type="domain" description="HpcH/HpaI aldolase/citrate lyase" evidence="6">
    <location>
        <begin position="19"/>
        <end position="229"/>
    </location>
</feature>
<reference evidence="7 8" key="1">
    <citation type="submission" date="2020-04" db="EMBL/GenBank/DDBJ databases">
        <title>MicrobeNet Type strains.</title>
        <authorList>
            <person name="Nicholson A.C."/>
        </authorList>
    </citation>
    <scope>NUCLEOTIDE SEQUENCE [LARGE SCALE GENOMIC DNA]</scope>
    <source>
        <strain evidence="7 8">JCM 3332</strain>
    </source>
</reference>
<feature type="binding site" evidence="5">
    <location>
        <position position="135"/>
    </location>
    <ligand>
        <name>Mg(2+)</name>
        <dbReference type="ChEBI" id="CHEBI:18420"/>
    </ligand>
</feature>
<name>A0A846Y5C6_9NOCA</name>
<sequence>MQAAHDREGQPVRIIRRRAALVAPGSDEKKARKALSGSADEVILDLEDAVTPASKADARALASELVQEYGQTRPVSIRVNSRTTDWFAEDLAACAALGDALTSIVIPKVESRTDLVAADSLLGAGTAVSVQALIETPAGVGAIDEIVTGPRLAAVVIGYADLGAGLGRTRTAPPHQWLFVQDRVLHAARAAGIQAVDGPFLGIADDEPFREATQWVADLGFDGKWVIHPAQIATVRTTFTPTAEQAEQARRVLSTLAEAAARGAGAAQLDGQMLDEALAVAARRTLSMAGAGDEQ</sequence>
<comment type="cofactor">
    <cofactor evidence="1">
        <name>Mg(2+)</name>
        <dbReference type="ChEBI" id="CHEBI:18420"/>
    </cofactor>
</comment>
<feature type="binding site" evidence="4">
    <location>
        <position position="135"/>
    </location>
    <ligand>
        <name>substrate</name>
    </ligand>
</feature>
<dbReference type="Proteomes" id="UP000570678">
    <property type="component" value="Unassembled WGS sequence"/>
</dbReference>
<dbReference type="EMBL" id="JAAXOT010000001">
    <property type="protein sequence ID" value="NKY54726.1"/>
    <property type="molecule type" value="Genomic_DNA"/>
</dbReference>
<dbReference type="InterPro" id="IPR015813">
    <property type="entry name" value="Pyrv/PenolPyrv_kinase-like_dom"/>
</dbReference>
<dbReference type="InterPro" id="IPR040442">
    <property type="entry name" value="Pyrv_kinase-like_dom_sf"/>
</dbReference>
<evidence type="ECO:0000256" key="2">
    <source>
        <dbReference type="ARBA" id="ARBA00022723"/>
    </source>
</evidence>
<dbReference type="Pfam" id="PF03328">
    <property type="entry name" value="HpcH_HpaI"/>
    <property type="match status" value="1"/>
</dbReference>
<dbReference type="PIRSF" id="PIRSF015582">
    <property type="entry name" value="Cit_lyase_B"/>
    <property type="match status" value="1"/>
</dbReference>
<evidence type="ECO:0000259" key="6">
    <source>
        <dbReference type="Pfam" id="PF03328"/>
    </source>
</evidence>
<evidence type="ECO:0000313" key="7">
    <source>
        <dbReference type="EMBL" id="NKY54726.1"/>
    </source>
</evidence>
<dbReference type="Gene3D" id="3.20.20.60">
    <property type="entry name" value="Phosphoenolpyruvate-binding domains"/>
    <property type="match status" value="1"/>
</dbReference>
<dbReference type="SUPFAM" id="SSF51621">
    <property type="entry name" value="Phosphoenolpyruvate/pyruvate domain"/>
    <property type="match status" value="1"/>
</dbReference>
<proteinExistence type="predicted"/>
<dbReference type="GO" id="GO:0006107">
    <property type="term" value="P:oxaloacetate metabolic process"/>
    <property type="evidence" value="ECO:0007669"/>
    <property type="project" value="TreeGrafter"/>
</dbReference>
<keyword evidence="8" id="KW-1185">Reference proteome</keyword>